<keyword evidence="2" id="KW-1185">Reference proteome</keyword>
<name>A0ACB7F9D3_NIBAL</name>
<comment type="caution">
    <text evidence="1">The sequence shown here is derived from an EMBL/GenBank/DDBJ whole genome shotgun (WGS) entry which is preliminary data.</text>
</comment>
<accession>A0ACB7F9D3</accession>
<evidence type="ECO:0000313" key="1">
    <source>
        <dbReference type="EMBL" id="KAG8010794.1"/>
    </source>
</evidence>
<reference evidence="1" key="1">
    <citation type="submission" date="2020-04" db="EMBL/GenBank/DDBJ databases">
        <title>A chromosome-scale assembly and high-density genetic map of the yellow drum (Nibea albiflora) genome.</title>
        <authorList>
            <person name="Xu D."/>
            <person name="Zhang W."/>
            <person name="Chen R."/>
            <person name="Tan P."/>
            <person name="Wang L."/>
            <person name="Song H."/>
            <person name="Tian L."/>
            <person name="Zhu Q."/>
            <person name="Wang B."/>
        </authorList>
    </citation>
    <scope>NUCLEOTIDE SEQUENCE</scope>
    <source>
        <strain evidence="1">ZJHYS-2018</strain>
    </source>
</reference>
<dbReference type="Proteomes" id="UP000805704">
    <property type="component" value="Chromosome 15"/>
</dbReference>
<feature type="non-terminal residue" evidence="1">
    <location>
        <position position="1"/>
    </location>
</feature>
<dbReference type="EMBL" id="CM024803">
    <property type="protein sequence ID" value="KAG8010794.1"/>
    <property type="molecule type" value="Genomic_DNA"/>
</dbReference>
<organism evidence="1 2">
    <name type="scientific">Nibea albiflora</name>
    <name type="common">Yellow drum</name>
    <name type="synonym">Corvina albiflora</name>
    <dbReference type="NCBI Taxonomy" id="240163"/>
    <lineage>
        <taxon>Eukaryota</taxon>
        <taxon>Metazoa</taxon>
        <taxon>Chordata</taxon>
        <taxon>Craniata</taxon>
        <taxon>Vertebrata</taxon>
        <taxon>Euteleostomi</taxon>
        <taxon>Actinopterygii</taxon>
        <taxon>Neopterygii</taxon>
        <taxon>Teleostei</taxon>
        <taxon>Neoteleostei</taxon>
        <taxon>Acanthomorphata</taxon>
        <taxon>Eupercaria</taxon>
        <taxon>Sciaenidae</taxon>
        <taxon>Nibea</taxon>
    </lineage>
</organism>
<proteinExistence type="predicted"/>
<gene>
    <name evidence="1" type="primary">SLC45A2.2</name>
    <name evidence="1" type="ORF">GBF38_010006</name>
</gene>
<sequence>FLFLQIVYKGNPYADHNSTAYVTYERGVEVGCWGLCINAVSSALYSYVQRFLLPYIGLKGLYFMGYFVFGMGTSLIGLFPNIIATLILCSVFGVMSSTLYTIPFNLIAEYQREEEAQQKLLGSNNSQRGTGVDCAALTCMVQLAQIIVGVGLGALVNMAGSVIVVVLSASTASLFGCIFITLFIRYVE</sequence>
<protein>
    <submittedName>
        <fullName evidence="1">Membrane-associated transporter protein</fullName>
    </submittedName>
</protein>
<evidence type="ECO:0000313" key="2">
    <source>
        <dbReference type="Proteomes" id="UP000805704"/>
    </source>
</evidence>